<feature type="transmembrane region" description="Helical" evidence="1">
    <location>
        <begin position="25"/>
        <end position="48"/>
    </location>
</feature>
<keyword evidence="1" id="KW-1133">Transmembrane helix</keyword>
<dbReference type="EMBL" id="UINC01072106">
    <property type="protein sequence ID" value="SVC07514.1"/>
    <property type="molecule type" value="Genomic_DNA"/>
</dbReference>
<evidence type="ECO:0000313" key="2">
    <source>
        <dbReference type="EMBL" id="SVC07514.1"/>
    </source>
</evidence>
<reference evidence="2" key="1">
    <citation type="submission" date="2018-05" db="EMBL/GenBank/DDBJ databases">
        <authorList>
            <person name="Lanie J.A."/>
            <person name="Ng W.-L."/>
            <person name="Kazmierczak K.M."/>
            <person name="Andrzejewski T.M."/>
            <person name="Davidsen T.M."/>
            <person name="Wayne K.J."/>
            <person name="Tettelin H."/>
            <person name="Glass J.I."/>
            <person name="Rusch D."/>
            <person name="Podicherti R."/>
            <person name="Tsui H.-C.T."/>
            <person name="Winkler M.E."/>
        </authorList>
    </citation>
    <scope>NUCLEOTIDE SEQUENCE</scope>
</reference>
<protein>
    <submittedName>
        <fullName evidence="2">Uncharacterized protein</fullName>
    </submittedName>
</protein>
<feature type="non-terminal residue" evidence="2">
    <location>
        <position position="76"/>
    </location>
</feature>
<keyword evidence="1" id="KW-0812">Transmembrane</keyword>
<proteinExistence type="predicted"/>
<sequence length="76" mass="8431">MIRLMWPPQLVTSSPTKKTLTRPQIYSTIPAALTLSVVSFVVFARIAVSPQCDPSITLSPRQIADISTVPRDYTRT</sequence>
<evidence type="ECO:0000256" key="1">
    <source>
        <dbReference type="SAM" id="Phobius"/>
    </source>
</evidence>
<name>A0A382J5U1_9ZZZZ</name>
<organism evidence="2">
    <name type="scientific">marine metagenome</name>
    <dbReference type="NCBI Taxonomy" id="408172"/>
    <lineage>
        <taxon>unclassified sequences</taxon>
        <taxon>metagenomes</taxon>
        <taxon>ecological metagenomes</taxon>
    </lineage>
</organism>
<gene>
    <name evidence="2" type="ORF">METZ01_LOCUS260368</name>
</gene>
<accession>A0A382J5U1</accession>
<keyword evidence="1" id="KW-0472">Membrane</keyword>
<dbReference type="AlphaFoldDB" id="A0A382J5U1"/>